<dbReference type="AlphaFoldDB" id="A0A1J1ACL3"/>
<evidence type="ECO:0000256" key="1">
    <source>
        <dbReference type="SAM" id="Phobius"/>
    </source>
</evidence>
<accession>A0A1J1ACL3</accession>
<reference evidence="3" key="1">
    <citation type="submission" date="2016-08" db="EMBL/GenBank/DDBJ databases">
        <title>Discovery of first anaerobic lithoheterotrophic haloarchae widely represented in hypersaline habitats.</title>
        <authorList>
            <person name="Sorokin D.Y."/>
            <person name="Kublanov I.V."/>
            <person name="Roman P."/>
            <person name="Sinninghe Damste J.S."/>
            <person name="Golyshin P.N."/>
            <person name="Rojo D."/>
            <person name="Ciordia S."/>
            <person name="Mena Md.C."/>
            <person name="Ferrer M."/>
            <person name="Smedile F."/>
            <person name="Messina E."/>
            <person name="La Cono V."/>
            <person name="Yakimov M.M."/>
        </authorList>
    </citation>
    <scope>NUCLEOTIDE SEQUENCE [LARGE SCALE GENOMIC DNA]</scope>
    <source>
        <strain evidence="3">HSR6</strain>
    </source>
</reference>
<evidence type="ECO:0000313" key="2">
    <source>
        <dbReference type="EMBL" id="APE95321.1"/>
    </source>
</evidence>
<gene>
    <name evidence="2" type="ORF">HSR6_0868</name>
</gene>
<keyword evidence="1" id="KW-0472">Membrane</keyword>
<sequence>MPSRSASWFHGYVAWYLRGAIWFVQTGVVGLALLVILGTRGASGTAGKILTGLFAALLLFRQVDMHVQQELER</sequence>
<dbReference type="EMBL" id="CP016804">
    <property type="protein sequence ID" value="APE95321.1"/>
    <property type="molecule type" value="Genomic_DNA"/>
</dbReference>
<protein>
    <submittedName>
        <fullName evidence="2">Uncharacterized protein</fullName>
    </submittedName>
</protein>
<feature type="transmembrane region" description="Helical" evidence="1">
    <location>
        <begin position="20"/>
        <end position="38"/>
    </location>
</feature>
<keyword evidence="1" id="KW-0812">Transmembrane</keyword>
<keyword evidence="3" id="KW-1185">Reference proteome</keyword>
<proteinExistence type="predicted"/>
<dbReference type="Proteomes" id="UP000186165">
    <property type="component" value="Chromosome"/>
</dbReference>
<evidence type="ECO:0000313" key="3">
    <source>
        <dbReference type="Proteomes" id="UP000186165"/>
    </source>
</evidence>
<organism evidence="2 3">
    <name type="scientific">Halodesulfurarchaeum formicicum</name>
    <dbReference type="NCBI Taxonomy" id="1873524"/>
    <lineage>
        <taxon>Archaea</taxon>
        <taxon>Methanobacteriati</taxon>
        <taxon>Methanobacteriota</taxon>
        <taxon>Stenosarchaea group</taxon>
        <taxon>Halobacteria</taxon>
        <taxon>Halobacteriales</taxon>
        <taxon>Halobacteriaceae</taxon>
        <taxon>Halodesulfurarchaeum</taxon>
    </lineage>
</organism>
<keyword evidence="1" id="KW-1133">Transmembrane helix</keyword>
<name>A0A1J1ACL3_9EURY</name>
<dbReference type="KEGG" id="hhsr:HSR6_0868"/>